<protein>
    <submittedName>
        <fullName evidence="3">Polysaccharide biosynthesis protein</fullName>
    </submittedName>
</protein>
<dbReference type="Pfam" id="PF02719">
    <property type="entry name" value="Polysacc_synt_2"/>
    <property type="match status" value="1"/>
</dbReference>
<dbReference type="RefSeq" id="WP_188173726.1">
    <property type="nucleotide sequence ID" value="NZ_JACVVD010000002.1"/>
</dbReference>
<reference evidence="3" key="1">
    <citation type="submission" date="2020-09" db="EMBL/GenBank/DDBJ databases">
        <title>Draft Genome Sequence of Paenibacillus sp. WST5.</title>
        <authorList>
            <person name="Bao Z."/>
        </authorList>
    </citation>
    <scope>NUCLEOTIDE SEQUENCE</scope>
    <source>
        <strain evidence="3">WST5</strain>
    </source>
</reference>
<sequence length="362" mass="40067">MSHLFRDEEAALLLGREPVDIDLQEIAGYVTGKHILVTGGGGSIGSELCRLLAQFHPAQLLLLDHDENSIYAIEHELKRKYSHVSIEAIIADIRDKKRIADIFSVYRPSIIFHTAAHKHVPLMEANPTEAVQNNIFGTQHVAECAHEYGADTFVLISTDKAVKPACVMGATKRVAEKIIHTMNAISPTKFVAVRFGNVLGSQGSVVPLFKQQILEGGPVTVTHQDMVRFFMTIREAVELVIQAGAYAKGGEIFILDIGQPVKILDLAHQLIQLSGLQPNQDIHVTYSGVRPGEKMIEEIVNDEEEMKATKHNRILVIKPSDTLRKDQLSSMLNKLEEIISHVNSLTSTNEIRALLWEIVQGG</sequence>
<accession>A0A926KPN5</accession>
<dbReference type="InterPro" id="IPR003869">
    <property type="entry name" value="Polysac_CapD-like"/>
</dbReference>
<dbReference type="AlphaFoldDB" id="A0A926KPN5"/>
<gene>
    <name evidence="3" type="ORF">ICC18_07480</name>
</gene>
<organism evidence="3 4">
    <name type="scientific">Paenibacillus sedimenti</name>
    <dbReference type="NCBI Taxonomy" id="2770274"/>
    <lineage>
        <taxon>Bacteria</taxon>
        <taxon>Bacillati</taxon>
        <taxon>Bacillota</taxon>
        <taxon>Bacilli</taxon>
        <taxon>Bacillales</taxon>
        <taxon>Paenibacillaceae</taxon>
        <taxon>Paenibacillus</taxon>
    </lineage>
</organism>
<dbReference type="PANTHER" id="PTHR43318">
    <property type="entry name" value="UDP-N-ACETYLGLUCOSAMINE 4,6-DEHYDRATASE"/>
    <property type="match status" value="1"/>
</dbReference>
<evidence type="ECO:0000313" key="3">
    <source>
        <dbReference type="EMBL" id="MBD0379949.1"/>
    </source>
</evidence>
<dbReference type="PANTHER" id="PTHR43318:SF1">
    <property type="entry name" value="POLYSACCHARIDE BIOSYNTHESIS PROTEIN EPSC-RELATED"/>
    <property type="match status" value="1"/>
</dbReference>
<dbReference type="Gene3D" id="3.40.50.720">
    <property type="entry name" value="NAD(P)-binding Rossmann-like Domain"/>
    <property type="match status" value="1"/>
</dbReference>
<comment type="caution">
    <text evidence="3">The sequence shown here is derived from an EMBL/GenBank/DDBJ whole genome shotgun (WGS) entry which is preliminary data.</text>
</comment>
<feature type="domain" description="Polysaccharide biosynthesis protein CapD-like" evidence="2">
    <location>
        <begin position="35"/>
        <end position="318"/>
    </location>
</feature>
<proteinExistence type="inferred from homology"/>
<dbReference type="SUPFAM" id="SSF51735">
    <property type="entry name" value="NAD(P)-binding Rossmann-fold domains"/>
    <property type="match status" value="1"/>
</dbReference>
<dbReference type="InterPro" id="IPR051203">
    <property type="entry name" value="Polysaccharide_Synthase-Rel"/>
</dbReference>
<evidence type="ECO:0000313" key="4">
    <source>
        <dbReference type="Proteomes" id="UP000650466"/>
    </source>
</evidence>
<dbReference type="EMBL" id="JACVVD010000002">
    <property type="protein sequence ID" value="MBD0379949.1"/>
    <property type="molecule type" value="Genomic_DNA"/>
</dbReference>
<keyword evidence="4" id="KW-1185">Reference proteome</keyword>
<dbReference type="InterPro" id="IPR036291">
    <property type="entry name" value="NAD(P)-bd_dom_sf"/>
</dbReference>
<comment type="similarity">
    <text evidence="1">Belongs to the polysaccharide synthase family.</text>
</comment>
<dbReference type="CDD" id="cd05237">
    <property type="entry name" value="UDP_invert_4-6DH_SDR_e"/>
    <property type="match status" value="1"/>
</dbReference>
<name>A0A926KPN5_9BACL</name>
<evidence type="ECO:0000256" key="1">
    <source>
        <dbReference type="ARBA" id="ARBA00007430"/>
    </source>
</evidence>
<dbReference type="Proteomes" id="UP000650466">
    <property type="component" value="Unassembled WGS sequence"/>
</dbReference>
<evidence type="ECO:0000259" key="2">
    <source>
        <dbReference type="Pfam" id="PF02719"/>
    </source>
</evidence>